<organism evidence="1 2">
    <name type="scientific">Laceyella putida</name>
    <dbReference type="NCBI Taxonomy" id="110101"/>
    <lineage>
        <taxon>Bacteria</taxon>
        <taxon>Bacillati</taxon>
        <taxon>Bacillota</taxon>
        <taxon>Bacilli</taxon>
        <taxon>Bacillales</taxon>
        <taxon>Thermoactinomycetaceae</taxon>
        <taxon>Laceyella</taxon>
    </lineage>
</organism>
<dbReference type="RefSeq" id="WP_379863629.1">
    <property type="nucleotide sequence ID" value="NZ_JBHTBW010000009.1"/>
</dbReference>
<sequence>MKKKFIISLALVSALTAGCKGKEEFVAFGQAVDANHMSQCLAEHGIKYHVKGNDQI</sequence>
<dbReference type="Proteomes" id="UP001596500">
    <property type="component" value="Unassembled WGS sequence"/>
</dbReference>
<dbReference type="EMBL" id="JBHTBW010000009">
    <property type="protein sequence ID" value="MFC7440384.1"/>
    <property type="molecule type" value="Genomic_DNA"/>
</dbReference>
<proteinExistence type="predicted"/>
<name>A0ABW2RHI2_9BACL</name>
<evidence type="ECO:0000313" key="2">
    <source>
        <dbReference type="Proteomes" id="UP001596500"/>
    </source>
</evidence>
<reference evidence="2" key="1">
    <citation type="journal article" date="2019" name="Int. J. Syst. Evol. Microbiol.">
        <title>The Global Catalogue of Microorganisms (GCM) 10K type strain sequencing project: providing services to taxonomists for standard genome sequencing and annotation.</title>
        <authorList>
            <consortium name="The Broad Institute Genomics Platform"/>
            <consortium name="The Broad Institute Genome Sequencing Center for Infectious Disease"/>
            <person name="Wu L."/>
            <person name="Ma J."/>
        </authorList>
    </citation>
    <scope>NUCLEOTIDE SEQUENCE [LARGE SCALE GENOMIC DNA]</scope>
    <source>
        <strain evidence="2">CGMCC 1.12942</strain>
    </source>
</reference>
<dbReference type="PROSITE" id="PS51257">
    <property type="entry name" value="PROKAR_LIPOPROTEIN"/>
    <property type="match status" value="1"/>
</dbReference>
<gene>
    <name evidence="1" type="ORF">ACFQNG_04340</name>
</gene>
<protein>
    <recommendedName>
        <fullName evidence="3">Lipoprotein</fullName>
    </recommendedName>
</protein>
<accession>A0ABW2RHI2</accession>
<keyword evidence="2" id="KW-1185">Reference proteome</keyword>
<evidence type="ECO:0000313" key="1">
    <source>
        <dbReference type="EMBL" id="MFC7440384.1"/>
    </source>
</evidence>
<evidence type="ECO:0008006" key="3">
    <source>
        <dbReference type="Google" id="ProtNLM"/>
    </source>
</evidence>
<comment type="caution">
    <text evidence="1">The sequence shown here is derived from an EMBL/GenBank/DDBJ whole genome shotgun (WGS) entry which is preliminary data.</text>
</comment>